<gene>
    <name evidence="1" type="ORF">NDU88_001906</name>
</gene>
<reference evidence="1" key="1">
    <citation type="journal article" date="2022" name="bioRxiv">
        <title>Sequencing and chromosome-scale assembly of the giantPleurodeles waltlgenome.</title>
        <authorList>
            <person name="Brown T."/>
            <person name="Elewa A."/>
            <person name="Iarovenko S."/>
            <person name="Subramanian E."/>
            <person name="Araus A.J."/>
            <person name="Petzold A."/>
            <person name="Susuki M."/>
            <person name="Suzuki K.-i.T."/>
            <person name="Hayashi T."/>
            <person name="Toyoda A."/>
            <person name="Oliveira C."/>
            <person name="Osipova E."/>
            <person name="Leigh N.D."/>
            <person name="Simon A."/>
            <person name="Yun M.H."/>
        </authorList>
    </citation>
    <scope>NUCLEOTIDE SEQUENCE</scope>
    <source>
        <strain evidence="1">20211129_DDA</strain>
        <tissue evidence="1">Liver</tissue>
    </source>
</reference>
<evidence type="ECO:0000313" key="2">
    <source>
        <dbReference type="Proteomes" id="UP001066276"/>
    </source>
</evidence>
<organism evidence="1 2">
    <name type="scientific">Pleurodeles waltl</name>
    <name type="common">Iberian ribbed newt</name>
    <dbReference type="NCBI Taxonomy" id="8319"/>
    <lineage>
        <taxon>Eukaryota</taxon>
        <taxon>Metazoa</taxon>
        <taxon>Chordata</taxon>
        <taxon>Craniata</taxon>
        <taxon>Vertebrata</taxon>
        <taxon>Euteleostomi</taxon>
        <taxon>Amphibia</taxon>
        <taxon>Batrachia</taxon>
        <taxon>Caudata</taxon>
        <taxon>Salamandroidea</taxon>
        <taxon>Salamandridae</taxon>
        <taxon>Pleurodelinae</taxon>
        <taxon>Pleurodeles</taxon>
    </lineage>
</organism>
<accession>A0AAV7NET4</accession>
<proteinExistence type="predicted"/>
<name>A0AAV7NET4_PLEWA</name>
<keyword evidence="2" id="KW-1185">Reference proteome</keyword>
<protein>
    <submittedName>
        <fullName evidence="1">Uncharacterized protein</fullName>
    </submittedName>
</protein>
<dbReference type="AlphaFoldDB" id="A0AAV7NET4"/>
<dbReference type="Proteomes" id="UP001066276">
    <property type="component" value="Chromosome 8"/>
</dbReference>
<dbReference type="EMBL" id="JANPWB010000012">
    <property type="protein sequence ID" value="KAJ1113664.1"/>
    <property type="molecule type" value="Genomic_DNA"/>
</dbReference>
<sequence>MRNWIVEFMNINRDSASKGEVWDSFKASVRGETICYVAHTKRQQEQQIKELGADLASLEVQHMAQNFASNSSNKDEIASYYTDILAQKYQAHKSLANEYSKAAGRMLAFRTLQRDLKHAIEAVEDGDGTRVNTLEGIMRIFKTYYAEIYAGEVQPSENEVYDFLRAGESVVLDQEEAEWLDAEIALEEVQEAGKMFPSGEAAGPNQIPVEFYITFFLVLAKDFWDLVCWTRKEEVPPTSWQGTNIVVFKKRGKPLVV</sequence>
<comment type="caution">
    <text evidence="1">The sequence shown here is derived from an EMBL/GenBank/DDBJ whole genome shotgun (WGS) entry which is preliminary data.</text>
</comment>
<evidence type="ECO:0000313" key="1">
    <source>
        <dbReference type="EMBL" id="KAJ1113664.1"/>
    </source>
</evidence>